<organism evidence="6 7">
    <name type="scientific">Pelomonas lactea</name>
    <dbReference type="NCBI Taxonomy" id="3299030"/>
    <lineage>
        <taxon>Bacteria</taxon>
        <taxon>Pseudomonadati</taxon>
        <taxon>Pseudomonadota</taxon>
        <taxon>Betaproteobacteria</taxon>
        <taxon>Burkholderiales</taxon>
        <taxon>Sphaerotilaceae</taxon>
        <taxon>Roseateles</taxon>
    </lineage>
</organism>
<dbReference type="InterPro" id="IPR036388">
    <property type="entry name" value="WH-like_DNA-bd_sf"/>
</dbReference>
<dbReference type="InterPro" id="IPR058163">
    <property type="entry name" value="LysR-type_TF_proteobact-type"/>
</dbReference>
<dbReference type="PRINTS" id="PR00039">
    <property type="entry name" value="HTHLYSR"/>
</dbReference>
<dbReference type="SUPFAM" id="SSF53850">
    <property type="entry name" value="Periplasmic binding protein-like II"/>
    <property type="match status" value="1"/>
</dbReference>
<dbReference type="CDD" id="cd08471">
    <property type="entry name" value="PBP2_CrgA_like_2"/>
    <property type="match status" value="1"/>
</dbReference>
<reference evidence="6 7" key="1">
    <citation type="submission" date="2024-08" db="EMBL/GenBank/DDBJ databases">
        <authorList>
            <person name="Lu H."/>
        </authorList>
    </citation>
    <scope>NUCLEOTIDE SEQUENCE [LARGE SCALE GENOMIC DNA]</scope>
    <source>
        <strain evidence="6 7">DXS20W</strain>
    </source>
</reference>
<dbReference type="PANTHER" id="PTHR30537:SF5">
    <property type="entry name" value="HTH-TYPE TRANSCRIPTIONAL ACTIVATOR TTDR-RELATED"/>
    <property type="match status" value="1"/>
</dbReference>
<keyword evidence="4" id="KW-0804">Transcription</keyword>
<dbReference type="RefSeq" id="WP_394513021.1">
    <property type="nucleotide sequence ID" value="NZ_JBIGHX010000008.1"/>
</dbReference>
<feature type="domain" description="HTH lysR-type" evidence="5">
    <location>
        <begin position="1"/>
        <end position="59"/>
    </location>
</feature>
<protein>
    <submittedName>
        <fullName evidence="6">LysR family transcriptional regulator</fullName>
    </submittedName>
</protein>
<dbReference type="SUPFAM" id="SSF46785">
    <property type="entry name" value="Winged helix' DNA-binding domain"/>
    <property type="match status" value="1"/>
</dbReference>
<dbReference type="Pfam" id="PF00126">
    <property type="entry name" value="HTH_1"/>
    <property type="match status" value="1"/>
</dbReference>
<accession>A0ABW7GPC5</accession>
<gene>
    <name evidence="6" type="ORF">ACG04Q_19765</name>
</gene>
<proteinExistence type="inferred from homology"/>
<sequence length="300" mass="32612">MDRLQAMGIFVAVVDHGGFASAARQLSLSPPVVTRAVADLEQHLGQRLLTRTTRVVRVTEAGERYAAECRRILADIARAEAEAGAQNLQPRGTLSLTAPVLFGQYYVTPVLVEYLKRHPEVDAQCMFVDRIVNLVEEGLDVAVRIGELPDSSLQARRVGQVRRVVVASPAYLQAHGEPATPAELDSHRLIAATGANPAPEWRFAGPRGKPLVQRIAARLRTTTVGAAITAAEAGLGLTRLLSYQAAPLLRDGRLVRVLQGFEPAPLPIHLVHHEGRHASPKLRAFIELAAERFSADPELR</sequence>
<dbReference type="Gene3D" id="1.10.10.10">
    <property type="entry name" value="Winged helix-like DNA-binding domain superfamily/Winged helix DNA-binding domain"/>
    <property type="match status" value="1"/>
</dbReference>
<evidence type="ECO:0000256" key="3">
    <source>
        <dbReference type="ARBA" id="ARBA00023125"/>
    </source>
</evidence>
<dbReference type="InterPro" id="IPR036390">
    <property type="entry name" value="WH_DNA-bd_sf"/>
</dbReference>
<dbReference type="Proteomes" id="UP001606302">
    <property type="component" value="Unassembled WGS sequence"/>
</dbReference>
<keyword evidence="2" id="KW-0805">Transcription regulation</keyword>
<dbReference type="Gene3D" id="3.40.190.290">
    <property type="match status" value="1"/>
</dbReference>
<dbReference type="InterPro" id="IPR000847">
    <property type="entry name" value="LysR_HTH_N"/>
</dbReference>
<dbReference type="InterPro" id="IPR005119">
    <property type="entry name" value="LysR_subst-bd"/>
</dbReference>
<evidence type="ECO:0000313" key="7">
    <source>
        <dbReference type="Proteomes" id="UP001606302"/>
    </source>
</evidence>
<dbReference type="PANTHER" id="PTHR30537">
    <property type="entry name" value="HTH-TYPE TRANSCRIPTIONAL REGULATOR"/>
    <property type="match status" value="1"/>
</dbReference>
<evidence type="ECO:0000256" key="2">
    <source>
        <dbReference type="ARBA" id="ARBA00023015"/>
    </source>
</evidence>
<keyword evidence="3" id="KW-0238">DNA-binding</keyword>
<name>A0ABW7GPC5_9BURK</name>
<comment type="caution">
    <text evidence="6">The sequence shown here is derived from an EMBL/GenBank/DDBJ whole genome shotgun (WGS) entry which is preliminary data.</text>
</comment>
<evidence type="ECO:0000313" key="6">
    <source>
        <dbReference type="EMBL" id="MFG6463822.1"/>
    </source>
</evidence>
<evidence type="ECO:0000259" key="5">
    <source>
        <dbReference type="PROSITE" id="PS50931"/>
    </source>
</evidence>
<evidence type="ECO:0000256" key="1">
    <source>
        <dbReference type="ARBA" id="ARBA00009437"/>
    </source>
</evidence>
<dbReference type="Pfam" id="PF03466">
    <property type="entry name" value="LysR_substrate"/>
    <property type="match status" value="1"/>
</dbReference>
<dbReference type="PROSITE" id="PS50931">
    <property type="entry name" value="HTH_LYSR"/>
    <property type="match status" value="1"/>
</dbReference>
<evidence type="ECO:0000256" key="4">
    <source>
        <dbReference type="ARBA" id="ARBA00023163"/>
    </source>
</evidence>
<dbReference type="EMBL" id="JBIGHX010000008">
    <property type="protein sequence ID" value="MFG6463822.1"/>
    <property type="molecule type" value="Genomic_DNA"/>
</dbReference>
<comment type="similarity">
    <text evidence="1">Belongs to the LysR transcriptional regulatory family.</text>
</comment>
<keyword evidence="7" id="KW-1185">Reference proteome</keyword>